<evidence type="ECO:0000259" key="3">
    <source>
        <dbReference type="SMART" id="SM00822"/>
    </source>
</evidence>
<dbReference type="InterPro" id="IPR036291">
    <property type="entry name" value="NAD(P)-bd_dom_sf"/>
</dbReference>
<comment type="caution">
    <text evidence="4">The sequence shown here is derived from an EMBL/GenBank/DDBJ whole genome shotgun (WGS) entry which is preliminary data.</text>
</comment>
<keyword evidence="5" id="KW-1185">Reference proteome</keyword>
<dbReference type="InterPro" id="IPR020904">
    <property type="entry name" value="Sc_DH/Rdtase_CS"/>
</dbReference>
<gene>
    <name evidence="4" type="ORF">WKW82_37060</name>
</gene>
<dbReference type="EMBL" id="JBBKZT010000035">
    <property type="protein sequence ID" value="MEJ8852285.1"/>
    <property type="molecule type" value="Genomic_DNA"/>
</dbReference>
<dbReference type="Gene3D" id="3.40.50.720">
    <property type="entry name" value="NAD(P)-binding Rossmann-like Domain"/>
    <property type="match status" value="1"/>
</dbReference>
<dbReference type="Pfam" id="PF13561">
    <property type="entry name" value="adh_short_C2"/>
    <property type="match status" value="1"/>
</dbReference>
<evidence type="ECO:0000313" key="4">
    <source>
        <dbReference type="EMBL" id="MEJ8852285.1"/>
    </source>
</evidence>
<dbReference type="EC" id="1.1.1.47" evidence="4"/>
<dbReference type="PROSITE" id="PS00061">
    <property type="entry name" value="ADH_SHORT"/>
    <property type="match status" value="1"/>
</dbReference>
<dbReference type="InterPro" id="IPR057326">
    <property type="entry name" value="KR_dom"/>
</dbReference>
<keyword evidence="2 4" id="KW-0560">Oxidoreductase</keyword>
<dbReference type="PANTHER" id="PTHR42760:SF133">
    <property type="entry name" value="3-OXOACYL-[ACYL-CARRIER-PROTEIN] REDUCTASE"/>
    <property type="match status" value="1"/>
</dbReference>
<dbReference type="PANTHER" id="PTHR42760">
    <property type="entry name" value="SHORT-CHAIN DEHYDROGENASES/REDUCTASES FAMILY MEMBER"/>
    <property type="match status" value="1"/>
</dbReference>
<dbReference type="Proteomes" id="UP001385892">
    <property type="component" value="Unassembled WGS sequence"/>
</dbReference>
<feature type="domain" description="Ketoreductase" evidence="3">
    <location>
        <begin position="7"/>
        <end position="186"/>
    </location>
</feature>
<dbReference type="InterPro" id="IPR002347">
    <property type="entry name" value="SDR_fam"/>
</dbReference>
<organism evidence="4 5">
    <name type="scientific">Variovorax rhizosphaerae</name>
    <dbReference type="NCBI Taxonomy" id="1836200"/>
    <lineage>
        <taxon>Bacteria</taxon>
        <taxon>Pseudomonadati</taxon>
        <taxon>Pseudomonadota</taxon>
        <taxon>Betaproteobacteria</taxon>
        <taxon>Burkholderiales</taxon>
        <taxon>Comamonadaceae</taxon>
        <taxon>Variovorax</taxon>
    </lineage>
</organism>
<reference evidence="4 5" key="1">
    <citation type="submission" date="2024-03" db="EMBL/GenBank/DDBJ databases">
        <title>Novel species of the genus Variovorax.</title>
        <authorList>
            <person name="Liu Q."/>
            <person name="Xin Y.-H."/>
        </authorList>
    </citation>
    <scope>NUCLEOTIDE SEQUENCE [LARGE SCALE GENOMIC DNA]</scope>
    <source>
        <strain evidence="4 5">KACC 18900</strain>
    </source>
</reference>
<dbReference type="PRINTS" id="PR00080">
    <property type="entry name" value="SDRFAMILY"/>
</dbReference>
<evidence type="ECO:0000256" key="2">
    <source>
        <dbReference type="ARBA" id="ARBA00023002"/>
    </source>
</evidence>
<dbReference type="NCBIfam" id="NF005559">
    <property type="entry name" value="PRK07231.1"/>
    <property type="match status" value="1"/>
</dbReference>
<dbReference type="SMART" id="SM00822">
    <property type="entry name" value="PKS_KR"/>
    <property type="match status" value="1"/>
</dbReference>
<protein>
    <submittedName>
        <fullName evidence="4">Glucose 1-dehydrogenase</fullName>
        <ecNumber evidence="4">1.1.1.47</ecNumber>
    </submittedName>
</protein>
<dbReference type="PRINTS" id="PR00081">
    <property type="entry name" value="GDHRDH"/>
</dbReference>
<dbReference type="GO" id="GO:0047936">
    <property type="term" value="F:glucose 1-dehydrogenase [NAD(P)+] activity"/>
    <property type="evidence" value="ECO:0007669"/>
    <property type="project" value="UniProtKB-EC"/>
</dbReference>
<dbReference type="RefSeq" id="WP_340348213.1">
    <property type="nucleotide sequence ID" value="NZ_JBBKZT010000035.1"/>
</dbReference>
<evidence type="ECO:0000313" key="5">
    <source>
        <dbReference type="Proteomes" id="UP001385892"/>
    </source>
</evidence>
<comment type="similarity">
    <text evidence="1">Belongs to the short-chain dehydrogenases/reductases (SDR) family.</text>
</comment>
<sequence>MFDLTRKIALVTGASRGLGWAMAQSLASAGAHVVLNARDGAALATRTAELQSQGFSGEAAAFDVNDSAAAEACVASIVARHGQLDILIANAGINHRSPIGTFEREDFERVMGTNLTSVWVLCKAAAKAMAPRRTGRIIMTGSITALNARPTISAYVASKGAVHALTRQLAVELAPDQITVNCIAPGFFATEMNTPLLADEKFNDWVCKRTPAGRWGSLQEIGPAAVFLASDEASYVTGLVMPVDGGFTAAM</sequence>
<name>A0ABU8WXM5_9BURK</name>
<evidence type="ECO:0000256" key="1">
    <source>
        <dbReference type="ARBA" id="ARBA00006484"/>
    </source>
</evidence>
<accession>A0ABU8WXM5</accession>
<proteinExistence type="inferred from homology"/>
<dbReference type="SUPFAM" id="SSF51735">
    <property type="entry name" value="NAD(P)-binding Rossmann-fold domains"/>
    <property type="match status" value="1"/>
</dbReference>